<accession>A0A1C3E5C0</accession>
<name>A0A1C3E5C0_9PLAN</name>
<keyword evidence="9" id="KW-1185">Reference proteome</keyword>
<dbReference type="Gene3D" id="3.90.180.10">
    <property type="entry name" value="Medium-chain alcohol dehydrogenases, catalytic domain"/>
    <property type="match status" value="1"/>
</dbReference>
<comment type="caution">
    <text evidence="8">The sequence shown here is derived from an EMBL/GenBank/DDBJ whole genome shotgun (WGS) entry which is preliminary data.</text>
</comment>
<dbReference type="AlphaFoldDB" id="A0A1C3E5C0"/>
<evidence type="ECO:0000259" key="6">
    <source>
        <dbReference type="Pfam" id="PF00107"/>
    </source>
</evidence>
<dbReference type="STRING" id="1841610.A6X21_12010"/>
<proteinExistence type="inferred from homology"/>
<feature type="domain" description="Alcohol dehydrogenase-like N-terminal" evidence="7">
    <location>
        <begin position="29"/>
        <end position="129"/>
    </location>
</feature>
<dbReference type="Pfam" id="PF08240">
    <property type="entry name" value="ADH_N"/>
    <property type="match status" value="1"/>
</dbReference>
<evidence type="ECO:0000259" key="7">
    <source>
        <dbReference type="Pfam" id="PF08240"/>
    </source>
</evidence>
<dbReference type="GO" id="GO:0016491">
    <property type="term" value="F:oxidoreductase activity"/>
    <property type="evidence" value="ECO:0007669"/>
    <property type="project" value="UniProtKB-KW"/>
</dbReference>
<keyword evidence="4" id="KW-0862">Zinc</keyword>
<dbReference type="InterPro" id="IPR013149">
    <property type="entry name" value="ADH-like_C"/>
</dbReference>
<gene>
    <name evidence="8" type="ORF">A6X21_12010</name>
</gene>
<dbReference type="Gene3D" id="3.40.50.720">
    <property type="entry name" value="NAD(P)-binding Rossmann-like Domain"/>
    <property type="match status" value="1"/>
</dbReference>
<dbReference type="GO" id="GO:0046872">
    <property type="term" value="F:metal ion binding"/>
    <property type="evidence" value="ECO:0007669"/>
    <property type="project" value="UniProtKB-KW"/>
</dbReference>
<evidence type="ECO:0000256" key="2">
    <source>
        <dbReference type="ARBA" id="ARBA00008072"/>
    </source>
</evidence>
<reference evidence="8 9" key="1">
    <citation type="submission" date="2016-05" db="EMBL/GenBank/DDBJ databases">
        <title>Genomic and physiological characterization of Planctopirus sp. isolated from fresh water lake.</title>
        <authorList>
            <person name="Subhash Y."/>
            <person name="Ramana C."/>
        </authorList>
    </citation>
    <scope>NUCLEOTIDE SEQUENCE [LARGE SCALE GENOMIC DNA]</scope>
    <source>
        <strain evidence="8 9">JC280</strain>
    </source>
</reference>
<evidence type="ECO:0000313" key="8">
    <source>
        <dbReference type="EMBL" id="ODA28442.1"/>
    </source>
</evidence>
<dbReference type="SUPFAM" id="SSF50129">
    <property type="entry name" value="GroES-like"/>
    <property type="match status" value="1"/>
</dbReference>
<evidence type="ECO:0000256" key="3">
    <source>
        <dbReference type="ARBA" id="ARBA00022723"/>
    </source>
</evidence>
<dbReference type="Pfam" id="PF00107">
    <property type="entry name" value="ADH_zinc_N"/>
    <property type="match status" value="1"/>
</dbReference>
<dbReference type="InterPro" id="IPR013154">
    <property type="entry name" value="ADH-like_N"/>
</dbReference>
<organism evidence="8 9">
    <name type="scientific">Planctopirus hydrillae</name>
    <dbReference type="NCBI Taxonomy" id="1841610"/>
    <lineage>
        <taxon>Bacteria</taxon>
        <taxon>Pseudomonadati</taxon>
        <taxon>Planctomycetota</taxon>
        <taxon>Planctomycetia</taxon>
        <taxon>Planctomycetales</taxon>
        <taxon>Planctomycetaceae</taxon>
        <taxon>Planctopirus</taxon>
    </lineage>
</organism>
<dbReference type="Proteomes" id="UP000094828">
    <property type="component" value="Unassembled WGS sequence"/>
</dbReference>
<dbReference type="SUPFAM" id="SSF51735">
    <property type="entry name" value="NAD(P)-binding Rossmann-fold domains"/>
    <property type="match status" value="1"/>
</dbReference>
<dbReference type="PANTHER" id="PTHR43350:SF2">
    <property type="entry name" value="GROES-LIKE ZINC-BINDING ALCOHOL DEHYDROGENASE FAMILY PROTEIN"/>
    <property type="match status" value="1"/>
</dbReference>
<sequence>MTKIVLSRGNIAIDSSVDEALLSPSSTTDETIIELKLAGICETDLQLISGYMGFEGVLGHEFVGTALNGPFAGKRVVGEINCPCGQCVYCQRGQTSHCPHRTVLGIYRRHGAFASKFSLPSRNLHVVPESLPDDLAVLTEPLAAALRIPEQLDLAGKSVLVVGDGRLGSLCAAALFPLAGELAVVGKHPEKLQFAKELGLTTYLKDQLPAQRKWEVVIETTGRKEGLEFALPLVEPEGVVVLKTTVAGPHQLSLAPVVIDEIQVIGSRCGPFAKALEWLVQQGSILQPLIEKTYSLHEGQEALAHAQKPGTRKILLKPS</sequence>
<evidence type="ECO:0000256" key="5">
    <source>
        <dbReference type="ARBA" id="ARBA00023002"/>
    </source>
</evidence>
<feature type="domain" description="Alcohol dehydrogenase-like C-terminal" evidence="6">
    <location>
        <begin position="181"/>
        <end position="279"/>
    </location>
</feature>
<protein>
    <recommendedName>
        <fullName evidence="10">Alcohol dehydrogenase</fullName>
    </recommendedName>
</protein>
<dbReference type="EMBL" id="LYDR01000152">
    <property type="protein sequence ID" value="ODA28442.1"/>
    <property type="molecule type" value="Genomic_DNA"/>
</dbReference>
<comment type="cofactor">
    <cofactor evidence="1">
        <name>Zn(2+)</name>
        <dbReference type="ChEBI" id="CHEBI:29105"/>
    </cofactor>
</comment>
<keyword evidence="5" id="KW-0560">Oxidoreductase</keyword>
<dbReference type="PANTHER" id="PTHR43350">
    <property type="entry name" value="NAD-DEPENDENT ALCOHOL DEHYDROGENASE"/>
    <property type="match status" value="1"/>
</dbReference>
<dbReference type="RefSeq" id="WP_068851515.1">
    <property type="nucleotide sequence ID" value="NZ_LYDR01000152.1"/>
</dbReference>
<evidence type="ECO:0000256" key="4">
    <source>
        <dbReference type="ARBA" id="ARBA00022833"/>
    </source>
</evidence>
<comment type="similarity">
    <text evidence="2">Belongs to the zinc-containing alcohol dehydrogenase family.</text>
</comment>
<keyword evidence="3" id="KW-0479">Metal-binding</keyword>
<dbReference type="InterPro" id="IPR036291">
    <property type="entry name" value="NAD(P)-bd_dom_sf"/>
</dbReference>
<evidence type="ECO:0000256" key="1">
    <source>
        <dbReference type="ARBA" id="ARBA00001947"/>
    </source>
</evidence>
<evidence type="ECO:0008006" key="10">
    <source>
        <dbReference type="Google" id="ProtNLM"/>
    </source>
</evidence>
<dbReference type="InterPro" id="IPR011032">
    <property type="entry name" value="GroES-like_sf"/>
</dbReference>
<evidence type="ECO:0000313" key="9">
    <source>
        <dbReference type="Proteomes" id="UP000094828"/>
    </source>
</evidence>